<feature type="transmembrane region" description="Helical" evidence="6">
    <location>
        <begin position="558"/>
        <end position="581"/>
    </location>
</feature>
<feature type="transmembrane region" description="Helical" evidence="6">
    <location>
        <begin position="692"/>
        <end position="725"/>
    </location>
</feature>
<dbReference type="GO" id="GO:0006797">
    <property type="term" value="P:polyphosphate metabolic process"/>
    <property type="evidence" value="ECO:0007669"/>
    <property type="project" value="TreeGrafter"/>
</dbReference>
<feature type="transmembrane region" description="Helical" evidence="6">
    <location>
        <begin position="345"/>
        <end position="365"/>
    </location>
</feature>
<evidence type="ECO:0000256" key="6">
    <source>
        <dbReference type="SAM" id="Phobius"/>
    </source>
</evidence>
<reference evidence="9" key="1">
    <citation type="submission" date="2016-05" db="EMBL/GenBank/DDBJ databases">
        <title>Comparative genomics of biotechnologically important yeasts.</title>
        <authorList>
            <consortium name="DOE Joint Genome Institute"/>
            <person name="Riley R."/>
            <person name="Haridas S."/>
            <person name="Wolfe K.H."/>
            <person name="Lopes M.R."/>
            <person name="Hittinger C.T."/>
            <person name="Goker M."/>
            <person name="Salamov A."/>
            <person name="Wisecaver J."/>
            <person name="Long T.M."/>
            <person name="Aerts A.L."/>
            <person name="Barry K."/>
            <person name="Choi C."/>
            <person name="Clum A."/>
            <person name="Coughlan A.Y."/>
            <person name="Deshpande S."/>
            <person name="Douglass A.P."/>
            <person name="Hanson S.J."/>
            <person name="Klenk H.-P."/>
            <person name="Labutti K."/>
            <person name="Lapidus A."/>
            <person name="Lindquist E."/>
            <person name="Lipzen A."/>
            <person name="Meier-Kolthoff J.P."/>
            <person name="Ohm R.A."/>
            <person name="Otillar R.P."/>
            <person name="Pangilinan J."/>
            <person name="Peng Y."/>
            <person name="Rokas A."/>
            <person name="Rosa C.A."/>
            <person name="Scheuner C."/>
            <person name="Sibirny A.A."/>
            <person name="Slot J.C."/>
            <person name="Stielow J.B."/>
            <person name="Sun H."/>
            <person name="Kurtzman C.P."/>
            <person name="Blackwell M."/>
            <person name="Grigoriev I.V."/>
            <person name="Jeffries T.W."/>
        </authorList>
    </citation>
    <scope>NUCLEOTIDE SEQUENCE [LARGE SCALE GENOMIC DNA]</scope>
    <source>
        <strain evidence="9">NRRL Y-2460</strain>
    </source>
</reference>
<dbReference type="Proteomes" id="UP000094236">
    <property type="component" value="Unassembled WGS sequence"/>
</dbReference>
<comment type="subcellular location">
    <subcellularLocation>
        <location evidence="1">Membrane</location>
        <topology evidence="1">Multi-pass membrane protein</topology>
    </subcellularLocation>
</comment>
<name>A0A1E4TRH7_PACTA</name>
<sequence>MKFSHSLQFNAVPEWKEHYLNYPSLKKLIYSLANGNPQSQTDSNPRSKYKNFKLKNYGNSFVIQSFLEELKNELFKIDNFYKTNEQKIYDQFNCLLHDLERTEETIFEKETNFKNKEDESSFSKSFLESTSNCEVEIEIENQNENENPEVVKIQQFLSETTLLDDSDLHVNTQEKIKLKKTTTYLFILLSEVKSFIELNRIGFNKIAKKFDKVFKSSVKVDFIDNGLFFEKCYIFQDSTLQFLEKKLEQVCEIYWKLTDKQGNLDDCRIELKKNLKEHIIWERNTVWKNIISLERQKNDFNIRGQPILIGDEVKLNELNNLETLVLTLPFPIFIIDQIKIPKFLYGWKALKLVIIIIITSLLLAIETVKDQEQRRCIALLTCVVLMWITEVLPLFVTAILVPFLVVVFGVLKDDENGNAMPAFAASRFIFGTMWSSTIMLLLGGFTLAAALSKYDITKILSSNVLALAGTNPKNVIFAIMFVAAFLSMWISNVAAPVLCFSFCEDLIKSQPANSPFIKAMILGVAFASNIGGMISPIASPQNMIAMEYMDPNPGWGKWFSIAIPVSLLSLLANWLLIIYTFKISTDRIKPYKYISCNFNFNQWLVCLVTVTTILLWCLMTKIQTSLGESGQVSIIPIVIFYGLGILKPEDICNYPWPIVILAMGGIALGKAVSSSGLLKSIAVSLQPNLVGFNIYLITLILCLMILVMATFISHTVAVLITAPLFKEIGNSLPKKHSSLLLMGAALIASAAMALPTSGFPNITAISMTDEVGRPILSVNTFITRGIPASLICFICIITVGYGIMIGIGF</sequence>
<dbReference type="PANTHER" id="PTHR10283:SF110">
    <property type="entry name" value="INORGANIC PHOSPHATE TRANSPORTER PHO87-RELATED"/>
    <property type="match status" value="1"/>
</dbReference>
<feature type="domain" description="SPX" evidence="7">
    <location>
        <begin position="1"/>
        <end position="224"/>
    </location>
</feature>
<dbReference type="GO" id="GO:0005886">
    <property type="term" value="C:plasma membrane"/>
    <property type="evidence" value="ECO:0007669"/>
    <property type="project" value="TreeGrafter"/>
</dbReference>
<dbReference type="EMBL" id="KV454016">
    <property type="protein sequence ID" value="ODV94359.1"/>
    <property type="molecule type" value="Genomic_DNA"/>
</dbReference>
<feature type="transmembrane region" description="Helical" evidence="6">
    <location>
        <begin position="602"/>
        <end position="623"/>
    </location>
</feature>
<feature type="transmembrane region" description="Helical" evidence="6">
    <location>
        <begin position="629"/>
        <end position="646"/>
    </location>
</feature>
<dbReference type="GO" id="GO:0005315">
    <property type="term" value="F:phosphate transmembrane transporter activity"/>
    <property type="evidence" value="ECO:0007669"/>
    <property type="project" value="TreeGrafter"/>
</dbReference>
<evidence type="ECO:0000256" key="5">
    <source>
        <dbReference type="ARBA" id="ARBA00023136"/>
    </source>
</evidence>
<dbReference type="InterPro" id="IPR004680">
    <property type="entry name" value="Cit_transptr-like_dom"/>
</dbReference>
<dbReference type="CDD" id="cd14478">
    <property type="entry name" value="SPX_PHO87_PHO90_like"/>
    <property type="match status" value="1"/>
</dbReference>
<dbReference type="PROSITE" id="PS51382">
    <property type="entry name" value="SPX"/>
    <property type="match status" value="1"/>
</dbReference>
<feature type="transmembrane region" description="Helical" evidence="6">
    <location>
        <begin position="786"/>
        <end position="807"/>
    </location>
</feature>
<feature type="transmembrane region" description="Helical" evidence="6">
    <location>
        <begin position="377"/>
        <end position="408"/>
    </location>
</feature>
<dbReference type="GO" id="GO:0006817">
    <property type="term" value="P:phosphate ion transport"/>
    <property type="evidence" value="ECO:0007669"/>
    <property type="project" value="TreeGrafter"/>
</dbReference>
<organism evidence="8 9">
    <name type="scientific">Pachysolen tannophilus NRRL Y-2460</name>
    <dbReference type="NCBI Taxonomy" id="669874"/>
    <lineage>
        <taxon>Eukaryota</taxon>
        <taxon>Fungi</taxon>
        <taxon>Dikarya</taxon>
        <taxon>Ascomycota</taxon>
        <taxon>Saccharomycotina</taxon>
        <taxon>Pichiomycetes</taxon>
        <taxon>Pachysolenaceae</taxon>
        <taxon>Pachysolen</taxon>
    </lineage>
</organism>
<evidence type="ECO:0000259" key="7">
    <source>
        <dbReference type="PROSITE" id="PS51382"/>
    </source>
</evidence>
<evidence type="ECO:0000256" key="1">
    <source>
        <dbReference type="ARBA" id="ARBA00004141"/>
    </source>
</evidence>
<proteinExistence type="predicted"/>
<dbReference type="Pfam" id="PF03105">
    <property type="entry name" value="SPX"/>
    <property type="match status" value="2"/>
</dbReference>
<accession>A0A1E4TRH7</accession>
<evidence type="ECO:0000256" key="2">
    <source>
        <dbReference type="ARBA" id="ARBA00022448"/>
    </source>
</evidence>
<feature type="transmembrane region" description="Helical" evidence="6">
    <location>
        <begin position="653"/>
        <end position="672"/>
    </location>
</feature>
<keyword evidence="5 6" id="KW-0472">Membrane</keyword>
<keyword evidence="9" id="KW-1185">Reference proteome</keyword>
<dbReference type="CDD" id="cd01115">
    <property type="entry name" value="SLC13_permease"/>
    <property type="match status" value="1"/>
</dbReference>
<protein>
    <recommendedName>
        <fullName evidence="7">SPX domain-containing protein</fullName>
    </recommendedName>
</protein>
<dbReference type="AlphaFoldDB" id="A0A1E4TRH7"/>
<evidence type="ECO:0000313" key="8">
    <source>
        <dbReference type="EMBL" id="ODV94359.1"/>
    </source>
</evidence>
<gene>
    <name evidence="8" type="ORF">PACTADRAFT_76968</name>
</gene>
<keyword evidence="2" id="KW-0813">Transport</keyword>
<feature type="transmembrane region" description="Helical" evidence="6">
    <location>
        <begin position="737"/>
        <end position="754"/>
    </location>
</feature>
<dbReference type="STRING" id="669874.A0A1E4TRH7"/>
<feature type="transmembrane region" description="Helical" evidence="6">
    <location>
        <begin position="519"/>
        <end position="538"/>
    </location>
</feature>
<keyword evidence="4 6" id="KW-1133">Transmembrane helix</keyword>
<keyword evidence="3 6" id="KW-0812">Transmembrane</keyword>
<dbReference type="InterPro" id="IPR004331">
    <property type="entry name" value="SPX_dom"/>
</dbReference>
<evidence type="ECO:0000313" key="9">
    <source>
        <dbReference type="Proteomes" id="UP000094236"/>
    </source>
</evidence>
<dbReference type="Pfam" id="PF03600">
    <property type="entry name" value="CitMHS"/>
    <property type="match status" value="1"/>
</dbReference>
<dbReference type="OrthoDB" id="10260443at2759"/>
<dbReference type="PANTHER" id="PTHR10283">
    <property type="entry name" value="SOLUTE CARRIER FAMILY 13 MEMBER"/>
    <property type="match status" value="1"/>
</dbReference>
<feature type="transmembrane region" description="Helical" evidence="6">
    <location>
        <begin position="428"/>
        <end position="452"/>
    </location>
</feature>
<evidence type="ECO:0000256" key="4">
    <source>
        <dbReference type="ARBA" id="ARBA00022989"/>
    </source>
</evidence>
<evidence type="ECO:0000256" key="3">
    <source>
        <dbReference type="ARBA" id="ARBA00022692"/>
    </source>
</evidence>